<dbReference type="EMBL" id="LFZN01000047">
    <property type="protein sequence ID" value="KXT02026.1"/>
    <property type="molecule type" value="Genomic_DNA"/>
</dbReference>
<dbReference type="AlphaFoldDB" id="A0A139HHY8"/>
<protein>
    <recommendedName>
        <fullName evidence="3">F-box domain-containing protein</fullName>
    </recommendedName>
</protein>
<dbReference type="OrthoDB" id="10454171at2759"/>
<organism evidence="1 2">
    <name type="scientific">Pseudocercospora eumusae</name>
    <dbReference type="NCBI Taxonomy" id="321146"/>
    <lineage>
        <taxon>Eukaryota</taxon>
        <taxon>Fungi</taxon>
        <taxon>Dikarya</taxon>
        <taxon>Ascomycota</taxon>
        <taxon>Pezizomycotina</taxon>
        <taxon>Dothideomycetes</taxon>
        <taxon>Dothideomycetidae</taxon>
        <taxon>Mycosphaerellales</taxon>
        <taxon>Mycosphaerellaceae</taxon>
        <taxon>Pseudocercospora</taxon>
    </lineage>
</organism>
<comment type="caution">
    <text evidence="1">The sequence shown here is derived from an EMBL/GenBank/DDBJ whole genome shotgun (WGS) entry which is preliminary data.</text>
</comment>
<reference evidence="1 2" key="1">
    <citation type="submission" date="2015-07" db="EMBL/GenBank/DDBJ databases">
        <title>Comparative genomics of the Sigatoka disease complex on banana suggests a link between parallel evolutionary changes in Pseudocercospora fijiensis and Pseudocercospora eumusae and increased virulence on the banana host.</title>
        <authorList>
            <person name="Chang T.-C."/>
            <person name="Salvucci A."/>
            <person name="Crous P.W."/>
            <person name="Stergiopoulos I."/>
        </authorList>
    </citation>
    <scope>NUCLEOTIDE SEQUENCE [LARGE SCALE GENOMIC DNA]</scope>
    <source>
        <strain evidence="1 2">CBS 114824</strain>
    </source>
</reference>
<gene>
    <name evidence="1" type="ORF">AC578_6562</name>
</gene>
<evidence type="ECO:0000313" key="2">
    <source>
        <dbReference type="Proteomes" id="UP000070133"/>
    </source>
</evidence>
<keyword evidence="2" id="KW-1185">Reference proteome</keyword>
<evidence type="ECO:0008006" key="3">
    <source>
        <dbReference type="Google" id="ProtNLM"/>
    </source>
</evidence>
<accession>A0A139HHY8</accession>
<name>A0A139HHY8_9PEZI</name>
<evidence type="ECO:0000313" key="1">
    <source>
        <dbReference type="EMBL" id="KXT02026.1"/>
    </source>
</evidence>
<dbReference type="Proteomes" id="UP000070133">
    <property type="component" value="Unassembled WGS sequence"/>
</dbReference>
<proteinExistence type="predicted"/>
<sequence>MTYQLLGDVDGLLEMNNPGRRARLAKRERRLAACNAVLNTPELLERILSHVEFPKKLHVGAFVGEDFPKRSANNGNTKTQKRVTIFSCRQVSKYWNSVITTSPLLKQSMWLVQPPMPVSLGQMRQEEFSKTAMAYKLQTSASLSIFAPHRSAPVTLNPVLFPHSWEWQPCKGNPRRVLGDPVYGSCACSGKWNKFNVHGYGRFQYLVNQVHCTHQPHMYGPELDVDVLEIALLPISMTGPTPKASWQKMYLSNSPKNIFLCVQFDRIFVRLSESFGRQSHEMGFC</sequence>